<name>A0ABQ7V0N2_SOLTU</name>
<proteinExistence type="predicted"/>
<reference evidence="1 2" key="1">
    <citation type="journal article" date="2021" name="bioRxiv">
        <title>Chromosome-scale and haplotype-resolved genome assembly of a tetraploid potato cultivar.</title>
        <authorList>
            <person name="Sun H."/>
            <person name="Jiao W.-B."/>
            <person name="Krause K."/>
            <person name="Campoy J.A."/>
            <person name="Goel M."/>
            <person name="Folz-Donahue K."/>
            <person name="Kukat C."/>
            <person name="Huettel B."/>
            <person name="Schneeberger K."/>
        </authorList>
    </citation>
    <scope>NUCLEOTIDE SEQUENCE [LARGE SCALE GENOMIC DNA]</scope>
    <source>
        <strain evidence="1">SolTubOtavaFocal</strain>
        <tissue evidence="1">Leaves</tissue>
    </source>
</reference>
<dbReference type="PANTHER" id="PTHR31480">
    <property type="entry name" value="BIFUNCTIONAL LYCOPENE CYCLASE/PHYTOENE SYNTHASE"/>
    <property type="match status" value="1"/>
</dbReference>
<dbReference type="EMBL" id="JAIVGD010000015">
    <property type="protein sequence ID" value="KAH0757624.1"/>
    <property type="molecule type" value="Genomic_DNA"/>
</dbReference>
<dbReference type="Proteomes" id="UP000826656">
    <property type="component" value="Unassembled WGS sequence"/>
</dbReference>
<accession>A0ABQ7V0N2</accession>
<sequence>MKTFFAGRVTDKWRIFMKKQIQRARKFFYEVEKGVKELSSVSRWPGNGGDQI</sequence>
<protein>
    <submittedName>
        <fullName evidence="1">Uncharacterized protein</fullName>
    </submittedName>
</protein>
<evidence type="ECO:0000313" key="2">
    <source>
        <dbReference type="Proteomes" id="UP000826656"/>
    </source>
</evidence>
<organism evidence="1 2">
    <name type="scientific">Solanum tuberosum</name>
    <name type="common">Potato</name>
    <dbReference type="NCBI Taxonomy" id="4113"/>
    <lineage>
        <taxon>Eukaryota</taxon>
        <taxon>Viridiplantae</taxon>
        <taxon>Streptophyta</taxon>
        <taxon>Embryophyta</taxon>
        <taxon>Tracheophyta</taxon>
        <taxon>Spermatophyta</taxon>
        <taxon>Magnoliopsida</taxon>
        <taxon>eudicotyledons</taxon>
        <taxon>Gunneridae</taxon>
        <taxon>Pentapetalae</taxon>
        <taxon>asterids</taxon>
        <taxon>lamiids</taxon>
        <taxon>Solanales</taxon>
        <taxon>Solanaceae</taxon>
        <taxon>Solanoideae</taxon>
        <taxon>Solaneae</taxon>
        <taxon>Solanum</taxon>
    </lineage>
</organism>
<gene>
    <name evidence="1" type="ORF">KY290_021117</name>
</gene>
<comment type="caution">
    <text evidence="1">The sequence shown here is derived from an EMBL/GenBank/DDBJ whole genome shotgun (WGS) entry which is preliminary data.</text>
</comment>
<evidence type="ECO:0000313" key="1">
    <source>
        <dbReference type="EMBL" id="KAH0757624.1"/>
    </source>
</evidence>
<keyword evidence="2" id="KW-1185">Reference proteome</keyword>